<name>A5BJT1_VITVI</name>
<evidence type="ECO:0000313" key="1">
    <source>
        <dbReference type="EMBL" id="CAN81222.1"/>
    </source>
</evidence>
<protein>
    <submittedName>
        <fullName evidence="1">Uncharacterized protein</fullName>
    </submittedName>
</protein>
<dbReference type="EMBL" id="AM461921">
    <property type="protein sequence ID" value="CAN81222.1"/>
    <property type="molecule type" value="Genomic_DNA"/>
</dbReference>
<organism evidence="1">
    <name type="scientific">Vitis vinifera</name>
    <name type="common">Grape</name>
    <dbReference type="NCBI Taxonomy" id="29760"/>
    <lineage>
        <taxon>Eukaryota</taxon>
        <taxon>Viridiplantae</taxon>
        <taxon>Streptophyta</taxon>
        <taxon>Embryophyta</taxon>
        <taxon>Tracheophyta</taxon>
        <taxon>Spermatophyta</taxon>
        <taxon>Magnoliopsida</taxon>
        <taxon>eudicotyledons</taxon>
        <taxon>Gunneridae</taxon>
        <taxon>Pentapetalae</taxon>
        <taxon>rosids</taxon>
        <taxon>Vitales</taxon>
        <taxon>Vitaceae</taxon>
        <taxon>Viteae</taxon>
        <taxon>Vitis</taxon>
    </lineage>
</organism>
<accession>A5BJT1</accession>
<reference evidence="1" key="1">
    <citation type="journal article" date="2007" name="PLoS ONE">
        <title>The first genome sequence of an elite grapevine cultivar (Pinot noir Vitis vinifera L.): coping with a highly heterozygous genome.</title>
        <authorList>
            <person name="Velasco R."/>
            <person name="Zharkikh A."/>
            <person name="Troggio M."/>
            <person name="Cartwright D.A."/>
            <person name="Cestaro A."/>
            <person name="Pruss D."/>
            <person name="Pindo M."/>
            <person name="FitzGerald L.M."/>
            <person name="Vezzulli S."/>
            <person name="Reid J."/>
            <person name="Malacarne G."/>
            <person name="Iliev D."/>
            <person name="Coppola G."/>
            <person name="Wardell B."/>
            <person name="Micheletti D."/>
            <person name="Macalma T."/>
            <person name="Facci M."/>
            <person name="Mitchell J.T."/>
            <person name="Perazzolli M."/>
            <person name="Eldredge G."/>
            <person name="Gatto P."/>
            <person name="Oyzerski R."/>
            <person name="Moretto M."/>
            <person name="Gutin N."/>
            <person name="Stefanini M."/>
            <person name="Chen Y."/>
            <person name="Segala C."/>
            <person name="Davenport C."/>
            <person name="Dematte L."/>
            <person name="Mraz A."/>
            <person name="Battilana J."/>
            <person name="Stormo K."/>
            <person name="Costa F."/>
            <person name="Tao Q."/>
            <person name="Si-Ammour A."/>
            <person name="Harkins T."/>
            <person name="Lackey A."/>
            <person name="Perbost C."/>
            <person name="Taillon B."/>
            <person name="Stella A."/>
            <person name="Solovyev V."/>
            <person name="Fawcett J.A."/>
            <person name="Sterck L."/>
            <person name="Vandepoele K."/>
            <person name="Grando S.M."/>
            <person name="Toppo S."/>
            <person name="Moser C."/>
            <person name="Lanchbury J."/>
            <person name="Bogden R."/>
            <person name="Skolnick M."/>
            <person name="Sgaramella V."/>
            <person name="Bhatnagar S.K."/>
            <person name="Fontana P."/>
            <person name="Gutin A."/>
            <person name="Van de Peer Y."/>
            <person name="Salamini F."/>
            <person name="Viola R."/>
        </authorList>
    </citation>
    <scope>NUCLEOTIDE SEQUENCE</scope>
</reference>
<gene>
    <name evidence="1" type="ORF">VITISV_026090</name>
</gene>
<proteinExistence type="predicted"/>
<dbReference type="AlphaFoldDB" id="A5BJT1"/>
<sequence>MYDSIRETEMLADMESLKLSRSSWMHDSLPSPPENND</sequence>